<dbReference type="GO" id="GO:0008449">
    <property type="term" value="F:N-acetylglucosamine-6-sulfatase activity"/>
    <property type="evidence" value="ECO:0007669"/>
    <property type="project" value="TreeGrafter"/>
</dbReference>
<feature type="signal peptide" evidence="7">
    <location>
        <begin position="1"/>
        <end position="19"/>
    </location>
</feature>
<gene>
    <name evidence="9" type="ORF">A1O9_07208</name>
</gene>
<evidence type="ECO:0000256" key="6">
    <source>
        <dbReference type="PIRSR" id="PIRSR000972-50"/>
    </source>
</evidence>
<dbReference type="RefSeq" id="XP_013259608.1">
    <property type="nucleotide sequence ID" value="XM_013404154.1"/>
</dbReference>
<keyword evidence="4" id="KW-0325">Glycoprotein</keyword>
<evidence type="ECO:0000259" key="8">
    <source>
        <dbReference type="Pfam" id="PF00884"/>
    </source>
</evidence>
<dbReference type="SUPFAM" id="SSF53649">
    <property type="entry name" value="Alkaline phosphatase-like"/>
    <property type="match status" value="1"/>
</dbReference>
<protein>
    <recommendedName>
        <fullName evidence="5">Arylsulfatase</fullName>
        <shortName evidence="5">AS</shortName>
        <ecNumber evidence="5">3.1.6.1</ecNumber>
    </recommendedName>
    <alternativeName>
        <fullName evidence="5">Aryl-sulfate sulphohydrolase</fullName>
    </alternativeName>
</protein>
<dbReference type="GO" id="GO:0018958">
    <property type="term" value="P:phenol-containing compound metabolic process"/>
    <property type="evidence" value="ECO:0007669"/>
    <property type="project" value="InterPro"/>
</dbReference>
<evidence type="ECO:0000256" key="1">
    <source>
        <dbReference type="ARBA" id="ARBA00008779"/>
    </source>
</evidence>
<dbReference type="GeneID" id="25282122"/>
<evidence type="ECO:0000256" key="5">
    <source>
        <dbReference type="PIRNR" id="PIRNR000972"/>
    </source>
</evidence>
<evidence type="ECO:0000256" key="3">
    <source>
        <dbReference type="ARBA" id="ARBA00022801"/>
    </source>
</evidence>
<evidence type="ECO:0000313" key="10">
    <source>
        <dbReference type="Proteomes" id="UP000027920"/>
    </source>
</evidence>
<dbReference type="Gene3D" id="3.40.720.10">
    <property type="entry name" value="Alkaline Phosphatase, subunit A"/>
    <property type="match status" value="1"/>
</dbReference>
<dbReference type="GO" id="GO:0004065">
    <property type="term" value="F:arylsulfatase activity"/>
    <property type="evidence" value="ECO:0007669"/>
    <property type="project" value="UniProtKB-UniRule"/>
</dbReference>
<dbReference type="InterPro" id="IPR000917">
    <property type="entry name" value="Sulfatase_N"/>
</dbReference>
<dbReference type="PIRSF" id="PIRSF000972">
    <property type="entry name" value="Arylsulf_plant"/>
    <property type="match status" value="1"/>
</dbReference>
<name>A0A072PCI7_9EURO</name>
<accession>A0A072PCI7</accession>
<sequence>MAPLLLWTLSAVLVASMAAATPKRPNIVFVITDDQDLHMSSLDYMPITAKHIRDEGTAFERHYCTIAVCCPSRVSLLTGKAAHNTNVTDVSPPYGGYSQFLKQGLNENYLPIWLQEGGYDTYYTGKLMNGHSLATWNKPYPAGWNNTNYLIDPGTYTYYNASFQANQDPPVFRTGEYSTDVIAETAMDWLDAAAQRDRPFFMGVAPIAPHTETTFISSTLVVFDPPVPAKRHEGLFPDAKVPRVPNFNPDKPQGASWMKKLPQANQTVLEVNDALYRSRLQSLQSVDELVGSIVDKLTQLGMLDNTYIIYTTDNGFHIGHHRLPPGKTCAFEEDVNIPFLIRGPGIPKNFTVDFATSHTDLAPTILSLAQIPLRKDFDGTPMPMTPQTMAEAVNSPMHDHVNIEYWGIAAGEGLLERAGLNGSISVYPNNTYKAMRIVSPKHNLLYTVWCTNEHELYDLKTDPYQVDNLYDKTMELYGRPKHQVIARLDALLMVLKSCKGEQCTKPWLSLHPGGRVQNLAQALDSRLDSFYDKQPKVSYTECELGYIVASEGPQQFLPYHIGD</sequence>
<dbReference type="CDD" id="cd16147">
    <property type="entry name" value="G6S"/>
    <property type="match status" value="1"/>
</dbReference>
<dbReference type="FunFam" id="3.40.720.10:FF:000051">
    <property type="entry name" value="Arylsulfatase"/>
    <property type="match status" value="1"/>
</dbReference>
<organism evidence="9 10">
    <name type="scientific">Exophiala aquamarina CBS 119918</name>
    <dbReference type="NCBI Taxonomy" id="1182545"/>
    <lineage>
        <taxon>Eukaryota</taxon>
        <taxon>Fungi</taxon>
        <taxon>Dikarya</taxon>
        <taxon>Ascomycota</taxon>
        <taxon>Pezizomycotina</taxon>
        <taxon>Eurotiomycetes</taxon>
        <taxon>Chaetothyriomycetidae</taxon>
        <taxon>Chaetothyriales</taxon>
        <taxon>Herpotrichiellaceae</taxon>
        <taxon>Exophiala</taxon>
    </lineage>
</organism>
<comment type="similarity">
    <text evidence="1 5">Belongs to the sulfatase family.</text>
</comment>
<comment type="PTM">
    <text evidence="6">The conversion to 3-oxoalanine (also known as C-formylglycine, FGly), of a serine or cysteine residue in prokaryotes and of a cysteine residue in eukaryotes, is critical for catalytic activity.</text>
</comment>
<feature type="chain" id="PRO_5001681446" description="Arylsulfatase" evidence="7">
    <location>
        <begin position="20"/>
        <end position="563"/>
    </location>
</feature>
<evidence type="ECO:0000256" key="7">
    <source>
        <dbReference type="SAM" id="SignalP"/>
    </source>
</evidence>
<dbReference type="VEuPathDB" id="FungiDB:A1O9_07208"/>
<keyword evidence="2 7" id="KW-0732">Signal</keyword>
<keyword evidence="3 5" id="KW-0378">Hydrolase</keyword>
<dbReference type="PANTHER" id="PTHR43108:SF8">
    <property type="entry name" value="SD21168P"/>
    <property type="match status" value="1"/>
</dbReference>
<reference evidence="9 10" key="1">
    <citation type="submission" date="2013-03" db="EMBL/GenBank/DDBJ databases">
        <title>The Genome Sequence of Exophiala aquamarina CBS 119918.</title>
        <authorList>
            <consortium name="The Broad Institute Genomics Platform"/>
            <person name="Cuomo C."/>
            <person name="de Hoog S."/>
            <person name="Gorbushina A."/>
            <person name="Walker B."/>
            <person name="Young S.K."/>
            <person name="Zeng Q."/>
            <person name="Gargeya S."/>
            <person name="Fitzgerald M."/>
            <person name="Haas B."/>
            <person name="Abouelleil A."/>
            <person name="Allen A.W."/>
            <person name="Alvarado L."/>
            <person name="Arachchi H.M."/>
            <person name="Berlin A.M."/>
            <person name="Chapman S.B."/>
            <person name="Gainer-Dewar J."/>
            <person name="Goldberg J."/>
            <person name="Griggs A."/>
            <person name="Gujja S."/>
            <person name="Hansen M."/>
            <person name="Howarth C."/>
            <person name="Imamovic A."/>
            <person name="Ireland A."/>
            <person name="Larimer J."/>
            <person name="McCowan C."/>
            <person name="Murphy C."/>
            <person name="Pearson M."/>
            <person name="Poon T.W."/>
            <person name="Priest M."/>
            <person name="Roberts A."/>
            <person name="Saif S."/>
            <person name="Shea T."/>
            <person name="Sisk P."/>
            <person name="Sykes S."/>
            <person name="Wortman J."/>
            <person name="Nusbaum C."/>
            <person name="Birren B."/>
        </authorList>
    </citation>
    <scope>NUCLEOTIDE SEQUENCE [LARGE SCALE GENOMIC DNA]</scope>
    <source>
        <strain evidence="9 10">CBS 119918</strain>
    </source>
</reference>
<feature type="domain" description="Sulfatase N-terminal" evidence="8">
    <location>
        <begin position="25"/>
        <end position="371"/>
    </location>
</feature>
<dbReference type="EC" id="3.1.6.1" evidence="5"/>
<dbReference type="Proteomes" id="UP000027920">
    <property type="component" value="Unassembled WGS sequence"/>
</dbReference>
<comment type="caution">
    <text evidence="9">The sequence shown here is derived from an EMBL/GenBank/DDBJ whole genome shotgun (WGS) entry which is preliminary data.</text>
</comment>
<dbReference type="HOGENOM" id="CLU_006332_4_0_1"/>
<dbReference type="Pfam" id="PF00884">
    <property type="entry name" value="Sulfatase"/>
    <property type="match status" value="1"/>
</dbReference>
<dbReference type="InterPro" id="IPR024607">
    <property type="entry name" value="Sulfatase_CS"/>
</dbReference>
<evidence type="ECO:0000313" key="9">
    <source>
        <dbReference type="EMBL" id="KEF57018.1"/>
    </source>
</evidence>
<evidence type="ECO:0000256" key="2">
    <source>
        <dbReference type="ARBA" id="ARBA00022729"/>
    </source>
</evidence>
<evidence type="ECO:0000256" key="4">
    <source>
        <dbReference type="ARBA" id="ARBA00023180"/>
    </source>
</evidence>
<feature type="modified residue" description="3-oxoalanine (Cys)" evidence="6">
    <location>
        <position position="69"/>
    </location>
</feature>
<proteinExistence type="inferred from homology"/>
<dbReference type="OrthoDB" id="96314at2759"/>
<dbReference type="PROSITE" id="PS00523">
    <property type="entry name" value="SULFATASE_1"/>
    <property type="match status" value="1"/>
</dbReference>
<dbReference type="EMBL" id="AMGV01000005">
    <property type="protein sequence ID" value="KEF57018.1"/>
    <property type="molecule type" value="Genomic_DNA"/>
</dbReference>
<dbReference type="AlphaFoldDB" id="A0A072PCI7"/>
<comment type="catalytic activity">
    <reaction evidence="5">
        <text>an aryl sulfate + H2O = a phenol + sulfate + H(+)</text>
        <dbReference type="Rhea" id="RHEA:17261"/>
        <dbReference type="ChEBI" id="CHEBI:15377"/>
        <dbReference type="ChEBI" id="CHEBI:15378"/>
        <dbReference type="ChEBI" id="CHEBI:16189"/>
        <dbReference type="ChEBI" id="CHEBI:33853"/>
        <dbReference type="ChEBI" id="CHEBI:140317"/>
        <dbReference type="EC" id="3.1.6.1"/>
    </reaction>
</comment>
<dbReference type="InterPro" id="IPR012083">
    <property type="entry name" value="Arylsulfatase"/>
</dbReference>
<dbReference type="InterPro" id="IPR017850">
    <property type="entry name" value="Alkaline_phosphatase_core_sf"/>
</dbReference>
<dbReference type="PANTHER" id="PTHR43108">
    <property type="entry name" value="N-ACETYLGLUCOSAMINE-6-SULFATASE FAMILY MEMBER"/>
    <property type="match status" value="1"/>
</dbReference>
<dbReference type="STRING" id="1182545.A0A072PCI7"/>
<dbReference type="GO" id="GO:0005539">
    <property type="term" value="F:glycosaminoglycan binding"/>
    <property type="evidence" value="ECO:0007669"/>
    <property type="project" value="TreeGrafter"/>
</dbReference>
<keyword evidence="10" id="KW-1185">Reference proteome</keyword>